<evidence type="ECO:0000313" key="1">
    <source>
        <dbReference type="EMBL" id="KDO18574.1"/>
    </source>
</evidence>
<dbReference type="AlphaFoldDB" id="A0A067BJG2"/>
<dbReference type="EMBL" id="KK583418">
    <property type="protein sequence ID" value="KDO18574.1"/>
    <property type="molecule type" value="Genomic_DNA"/>
</dbReference>
<dbReference type="VEuPathDB" id="FungiDB:SPRG_16043"/>
<organism evidence="1 2">
    <name type="scientific">Saprolegnia parasitica (strain CBS 223.65)</name>
    <dbReference type="NCBI Taxonomy" id="695850"/>
    <lineage>
        <taxon>Eukaryota</taxon>
        <taxon>Sar</taxon>
        <taxon>Stramenopiles</taxon>
        <taxon>Oomycota</taxon>
        <taxon>Saprolegniomycetes</taxon>
        <taxon>Saprolegniales</taxon>
        <taxon>Saprolegniaceae</taxon>
        <taxon>Saprolegnia</taxon>
    </lineage>
</organism>
<dbReference type="Proteomes" id="UP000030745">
    <property type="component" value="Unassembled WGS sequence"/>
</dbReference>
<dbReference type="RefSeq" id="XP_012210725.1">
    <property type="nucleotide sequence ID" value="XM_012355335.1"/>
</dbReference>
<protein>
    <submittedName>
        <fullName evidence="1">Uncharacterized protein</fullName>
    </submittedName>
</protein>
<keyword evidence="2" id="KW-1185">Reference proteome</keyword>
<accession>A0A067BJG2</accession>
<proteinExistence type="predicted"/>
<dbReference type="KEGG" id="spar:SPRG_16043"/>
<gene>
    <name evidence="1" type="ORF">SPRG_16043</name>
</gene>
<evidence type="ECO:0000313" key="2">
    <source>
        <dbReference type="Proteomes" id="UP000030745"/>
    </source>
</evidence>
<sequence>MAEEWGDWPIDDENTQLMDLHPFWDQEPRVIPREWHVTTSALAAAARAAA</sequence>
<name>A0A067BJG2_SAPPC</name>
<dbReference type="GeneID" id="24137705"/>
<reference evidence="1 2" key="1">
    <citation type="journal article" date="2013" name="PLoS Genet.">
        <title>Distinctive expansion of potential virulence genes in the genome of the oomycete fish pathogen Saprolegnia parasitica.</title>
        <authorList>
            <person name="Jiang R.H."/>
            <person name="de Bruijn I."/>
            <person name="Haas B.J."/>
            <person name="Belmonte R."/>
            <person name="Lobach L."/>
            <person name="Christie J."/>
            <person name="van den Ackerveken G."/>
            <person name="Bottin A."/>
            <person name="Bulone V."/>
            <person name="Diaz-Moreno S.M."/>
            <person name="Dumas B."/>
            <person name="Fan L."/>
            <person name="Gaulin E."/>
            <person name="Govers F."/>
            <person name="Grenville-Briggs L.J."/>
            <person name="Horner N.R."/>
            <person name="Levin J.Z."/>
            <person name="Mammella M."/>
            <person name="Meijer H.J."/>
            <person name="Morris P."/>
            <person name="Nusbaum C."/>
            <person name="Oome S."/>
            <person name="Phillips A.J."/>
            <person name="van Rooyen D."/>
            <person name="Rzeszutek E."/>
            <person name="Saraiva M."/>
            <person name="Secombes C.J."/>
            <person name="Seidl M.F."/>
            <person name="Snel B."/>
            <person name="Stassen J.H."/>
            <person name="Sykes S."/>
            <person name="Tripathy S."/>
            <person name="van den Berg H."/>
            <person name="Vega-Arreguin J.C."/>
            <person name="Wawra S."/>
            <person name="Young S.K."/>
            <person name="Zeng Q."/>
            <person name="Dieguez-Uribeondo J."/>
            <person name="Russ C."/>
            <person name="Tyler B.M."/>
            <person name="van West P."/>
        </authorList>
    </citation>
    <scope>NUCLEOTIDE SEQUENCE [LARGE SCALE GENOMIC DNA]</scope>
    <source>
        <strain evidence="1 2">CBS 223.65</strain>
    </source>
</reference>